<evidence type="ECO:0000313" key="2">
    <source>
        <dbReference type="Proteomes" id="UP000607653"/>
    </source>
</evidence>
<reference evidence="1 2" key="1">
    <citation type="journal article" date="2020" name="Mol. Biol. Evol.">
        <title>Distinct Expression and Methylation Patterns for Genes with Different Fates following a Single Whole-Genome Duplication in Flowering Plants.</title>
        <authorList>
            <person name="Shi T."/>
            <person name="Rahmani R.S."/>
            <person name="Gugger P.F."/>
            <person name="Wang M."/>
            <person name="Li H."/>
            <person name="Zhang Y."/>
            <person name="Li Z."/>
            <person name="Wang Q."/>
            <person name="Van de Peer Y."/>
            <person name="Marchal K."/>
            <person name="Chen J."/>
        </authorList>
    </citation>
    <scope>NUCLEOTIDE SEQUENCE [LARGE SCALE GENOMIC DNA]</scope>
    <source>
        <tissue evidence="1">Leaf</tissue>
    </source>
</reference>
<dbReference type="EMBL" id="DUZY01000007">
    <property type="protein sequence ID" value="DAD46041.1"/>
    <property type="molecule type" value="Genomic_DNA"/>
</dbReference>
<accession>A0A822ZR97</accession>
<evidence type="ECO:0000313" key="1">
    <source>
        <dbReference type="EMBL" id="DAD46041.1"/>
    </source>
</evidence>
<protein>
    <submittedName>
        <fullName evidence="1">Uncharacterized protein</fullName>
    </submittedName>
</protein>
<dbReference type="Proteomes" id="UP000607653">
    <property type="component" value="Unassembled WGS sequence"/>
</dbReference>
<gene>
    <name evidence="1" type="ORF">HUJ06_004271</name>
</gene>
<name>A0A822ZR97_NELNU</name>
<organism evidence="1 2">
    <name type="scientific">Nelumbo nucifera</name>
    <name type="common">Sacred lotus</name>
    <dbReference type="NCBI Taxonomy" id="4432"/>
    <lineage>
        <taxon>Eukaryota</taxon>
        <taxon>Viridiplantae</taxon>
        <taxon>Streptophyta</taxon>
        <taxon>Embryophyta</taxon>
        <taxon>Tracheophyta</taxon>
        <taxon>Spermatophyta</taxon>
        <taxon>Magnoliopsida</taxon>
        <taxon>Proteales</taxon>
        <taxon>Nelumbonaceae</taxon>
        <taxon>Nelumbo</taxon>
    </lineage>
</organism>
<dbReference type="AlphaFoldDB" id="A0A822ZR97"/>
<keyword evidence="2" id="KW-1185">Reference proteome</keyword>
<proteinExistence type="predicted"/>
<sequence>MFGGKKKEEDCLTLPFIGLMFWWAEKHQNIAIDANSDYT</sequence>
<comment type="caution">
    <text evidence="1">The sequence shown here is derived from an EMBL/GenBank/DDBJ whole genome shotgun (WGS) entry which is preliminary data.</text>
</comment>